<feature type="compositionally biased region" description="Low complexity" evidence="1">
    <location>
        <begin position="22"/>
        <end position="38"/>
    </location>
</feature>
<protein>
    <submittedName>
        <fullName evidence="2">Uncharacterized protein</fullName>
    </submittedName>
</protein>
<proteinExistence type="predicted"/>
<reference evidence="2 3" key="1">
    <citation type="journal article" date="2024" name="bioRxiv">
        <title>A reference genome for Trichogramma kaykai: A tiny desert-dwelling parasitoid wasp with competing sex-ratio distorters.</title>
        <authorList>
            <person name="Culotta J."/>
            <person name="Lindsey A.R."/>
        </authorList>
    </citation>
    <scope>NUCLEOTIDE SEQUENCE [LARGE SCALE GENOMIC DNA]</scope>
    <source>
        <strain evidence="2 3">KSX58</strain>
    </source>
</reference>
<feature type="compositionally biased region" description="Polar residues" evidence="1">
    <location>
        <begin position="1"/>
        <end position="10"/>
    </location>
</feature>
<feature type="region of interest" description="Disordered" evidence="1">
    <location>
        <begin position="1"/>
        <end position="80"/>
    </location>
</feature>
<sequence length="80" mass="8937">MLSQMKNITVSKLEGKRQKQQLISSSSLSGMSHLSNSSEEALEPLVHKPYSSCKSDRLDSSSEEDIVLRNHQHNTPSLKI</sequence>
<name>A0ABD2XFX9_9HYME</name>
<dbReference type="EMBL" id="JBJJXI010000026">
    <property type="protein sequence ID" value="KAL3404162.1"/>
    <property type="molecule type" value="Genomic_DNA"/>
</dbReference>
<keyword evidence="3" id="KW-1185">Reference proteome</keyword>
<dbReference type="AlphaFoldDB" id="A0ABD2XFX9"/>
<evidence type="ECO:0000313" key="2">
    <source>
        <dbReference type="EMBL" id="KAL3404162.1"/>
    </source>
</evidence>
<evidence type="ECO:0000313" key="3">
    <source>
        <dbReference type="Proteomes" id="UP001627154"/>
    </source>
</evidence>
<dbReference type="Proteomes" id="UP001627154">
    <property type="component" value="Unassembled WGS sequence"/>
</dbReference>
<gene>
    <name evidence="2" type="ORF">TKK_003145</name>
</gene>
<organism evidence="2 3">
    <name type="scientific">Trichogramma kaykai</name>
    <dbReference type="NCBI Taxonomy" id="54128"/>
    <lineage>
        <taxon>Eukaryota</taxon>
        <taxon>Metazoa</taxon>
        <taxon>Ecdysozoa</taxon>
        <taxon>Arthropoda</taxon>
        <taxon>Hexapoda</taxon>
        <taxon>Insecta</taxon>
        <taxon>Pterygota</taxon>
        <taxon>Neoptera</taxon>
        <taxon>Endopterygota</taxon>
        <taxon>Hymenoptera</taxon>
        <taxon>Apocrita</taxon>
        <taxon>Proctotrupomorpha</taxon>
        <taxon>Chalcidoidea</taxon>
        <taxon>Trichogrammatidae</taxon>
        <taxon>Trichogramma</taxon>
    </lineage>
</organism>
<accession>A0ABD2XFX9</accession>
<comment type="caution">
    <text evidence="2">The sequence shown here is derived from an EMBL/GenBank/DDBJ whole genome shotgun (WGS) entry which is preliminary data.</text>
</comment>
<evidence type="ECO:0000256" key="1">
    <source>
        <dbReference type="SAM" id="MobiDB-lite"/>
    </source>
</evidence>